<gene>
    <name evidence="6" type="ORF">L211DRAFT_834768</name>
</gene>
<accession>A0A3N4LW12</accession>
<dbReference type="SUPFAM" id="SSF55194">
    <property type="entry name" value="Ribosome recycling factor, RRF"/>
    <property type="match status" value="1"/>
</dbReference>
<dbReference type="Proteomes" id="UP000267821">
    <property type="component" value="Unassembled WGS sequence"/>
</dbReference>
<dbReference type="GO" id="GO:0043023">
    <property type="term" value="F:ribosomal large subunit binding"/>
    <property type="evidence" value="ECO:0007669"/>
    <property type="project" value="TreeGrafter"/>
</dbReference>
<evidence type="ECO:0000313" key="6">
    <source>
        <dbReference type="EMBL" id="RPB27094.1"/>
    </source>
</evidence>
<feature type="domain" description="Ribosome recycling factor" evidence="5">
    <location>
        <begin position="133"/>
        <end position="220"/>
    </location>
</feature>
<evidence type="ECO:0000259" key="5">
    <source>
        <dbReference type="Pfam" id="PF01765"/>
    </source>
</evidence>
<evidence type="ECO:0000256" key="3">
    <source>
        <dbReference type="ARBA" id="ARBA00024909"/>
    </source>
</evidence>
<dbReference type="InterPro" id="IPR036191">
    <property type="entry name" value="RRF_sf"/>
</dbReference>
<dbReference type="InParanoid" id="A0A3N4LW12"/>
<name>A0A3N4LW12_9PEZI</name>
<reference evidence="6 7" key="1">
    <citation type="journal article" date="2018" name="Nat. Ecol. Evol.">
        <title>Pezizomycetes genomes reveal the molecular basis of ectomycorrhizal truffle lifestyle.</title>
        <authorList>
            <person name="Murat C."/>
            <person name="Payen T."/>
            <person name="Noel B."/>
            <person name="Kuo A."/>
            <person name="Morin E."/>
            <person name="Chen J."/>
            <person name="Kohler A."/>
            <person name="Krizsan K."/>
            <person name="Balestrini R."/>
            <person name="Da Silva C."/>
            <person name="Montanini B."/>
            <person name="Hainaut M."/>
            <person name="Levati E."/>
            <person name="Barry K.W."/>
            <person name="Belfiori B."/>
            <person name="Cichocki N."/>
            <person name="Clum A."/>
            <person name="Dockter R.B."/>
            <person name="Fauchery L."/>
            <person name="Guy J."/>
            <person name="Iotti M."/>
            <person name="Le Tacon F."/>
            <person name="Lindquist E.A."/>
            <person name="Lipzen A."/>
            <person name="Malagnac F."/>
            <person name="Mello A."/>
            <person name="Molinier V."/>
            <person name="Miyauchi S."/>
            <person name="Poulain J."/>
            <person name="Riccioni C."/>
            <person name="Rubini A."/>
            <person name="Sitrit Y."/>
            <person name="Splivallo R."/>
            <person name="Traeger S."/>
            <person name="Wang M."/>
            <person name="Zifcakova L."/>
            <person name="Wipf D."/>
            <person name="Zambonelli A."/>
            <person name="Paolocci F."/>
            <person name="Nowrousian M."/>
            <person name="Ottonello S."/>
            <person name="Baldrian P."/>
            <person name="Spatafora J.W."/>
            <person name="Henrissat B."/>
            <person name="Nagy L.G."/>
            <person name="Aury J.M."/>
            <person name="Wincker P."/>
            <person name="Grigoriev I.V."/>
            <person name="Bonfante P."/>
            <person name="Martin F.M."/>
        </authorList>
    </citation>
    <scope>NUCLEOTIDE SEQUENCE [LARGE SCALE GENOMIC DNA]</scope>
    <source>
        <strain evidence="6 7">ATCC MYA-4762</strain>
    </source>
</reference>
<feature type="compositionally biased region" description="Low complexity" evidence="4">
    <location>
        <begin position="82"/>
        <end position="93"/>
    </location>
</feature>
<organism evidence="6 7">
    <name type="scientific">Terfezia boudieri ATCC MYA-4762</name>
    <dbReference type="NCBI Taxonomy" id="1051890"/>
    <lineage>
        <taxon>Eukaryota</taxon>
        <taxon>Fungi</taxon>
        <taxon>Dikarya</taxon>
        <taxon>Ascomycota</taxon>
        <taxon>Pezizomycotina</taxon>
        <taxon>Pezizomycetes</taxon>
        <taxon>Pezizales</taxon>
        <taxon>Pezizaceae</taxon>
        <taxon>Terfezia</taxon>
    </lineage>
</organism>
<dbReference type="Pfam" id="PF01765">
    <property type="entry name" value="RRF"/>
    <property type="match status" value="1"/>
</dbReference>
<evidence type="ECO:0000313" key="7">
    <source>
        <dbReference type="Proteomes" id="UP000267821"/>
    </source>
</evidence>
<dbReference type="GO" id="GO:0005739">
    <property type="term" value="C:mitochondrion"/>
    <property type="evidence" value="ECO:0007669"/>
    <property type="project" value="TreeGrafter"/>
</dbReference>
<dbReference type="OrthoDB" id="407355at2759"/>
<dbReference type="InterPro" id="IPR023584">
    <property type="entry name" value="Ribosome_recyc_fac_dom"/>
</dbReference>
<dbReference type="GO" id="GO:0006412">
    <property type="term" value="P:translation"/>
    <property type="evidence" value="ECO:0007669"/>
    <property type="project" value="UniProtKB-KW"/>
</dbReference>
<comment type="function">
    <text evidence="3">Necessary for protein synthesis in mitochondria. Functions as a ribosome recycling factor in mitochondria.</text>
</comment>
<proteinExistence type="inferred from homology"/>
<dbReference type="PANTHER" id="PTHR20982">
    <property type="entry name" value="RIBOSOME RECYCLING FACTOR"/>
    <property type="match status" value="1"/>
</dbReference>
<dbReference type="EMBL" id="ML121532">
    <property type="protein sequence ID" value="RPB27094.1"/>
    <property type="molecule type" value="Genomic_DNA"/>
</dbReference>
<dbReference type="InterPro" id="IPR002661">
    <property type="entry name" value="Ribosome_recyc_fac"/>
</dbReference>
<protein>
    <recommendedName>
        <fullName evidence="5">Ribosome recycling factor domain-containing protein</fullName>
    </recommendedName>
</protein>
<dbReference type="PANTHER" id="PTHR20982:SF3">
    <property type="entry name" value="MITOCHONDRIAL RIBOSOME RECYCLING FACTOR PSEUDO 1"/>
    <property type="match status" value="1"/>
</dbReference>
<evidence type="ECO:0000256" key="1">
    <source>
        <dbReference type="ARBA" id="ARBA00005912"/>
    </source>
</evidence>
<comment type="similarity">
    <text evidence="1">Belongs to the RRF family.</text>
</comment>
<dbReference type="Gene3D" id="3.30.1360.40">
    <property type="match status" value="1"/>
</dbReference>
<feature type="compositionally biased region" description="Low complexity" evidence="4">
    <location>
        <begin position="39"/>
        <end position="57"/>
    </location>
</feature>
<dbReference type="STRING" id="1051890.A0A3N4LW12"/>
<evidence type="ECO:0000256" key="2">
    <source>
        <dbReference type="ARBA" id="ARBA00022917"/>
    </source>
</evidence>
<keyword evidence="7" id="KW-1185">Reference proteome</keyword>
<evidence type="ECO:0000256" key="4">
    <source>
        <dbReference type="SAM" id="MobiDB-lite"/>
    </source>
</evidence>
<dbReference type="AlphaFoldDB" id="A0A3N4LW12"/>
<feature type="non-terminal residue" evidence="6">
    <location>
        <position position="221"/>
    </location>
</feature>
<keyword evidence="2" id="KW-0648">Protein biosynthesis</keyword>
<sequence>MLARPAFSSFGQLARVAAAQLPARSSIATTVISSRRLLFPHPSQSQTSTSTFSTSPPLLKKGNSPGKKGKHFKDSDSDTSEDSSSSTPSSPTTAKEAFDFDTHCDSVNTLLQKHLTKLKDDLSRLRSSATNDANFTISTLESLPVVLENDTPSTPLRDLAHVTPKPASRRHLVITIHAPEHTKKVIRAVQKAELNMQPVVEDPVNSPNVLTISVPPPTREG</sequence>
<feature type="region of interest" description="Disordered" evidence="4">
    <location>
        <begin position="35"/>
        <end position="96"/>
    </location>
</feature>